<evidence type="ECO:0000313" key="3">
    <source>
        <dbReference type="Proteomes" id="UP000026961"/>
    </source>
</evidence>
<dbReference type="Proteomes" id="UP000026961">
    <property type="component" value="Chromosome 2"/>
</dbReference>
<evidence type="ECO:0000313" key="2">
    <source>
        <dbReference type="EnsemblPlants" id="OGLUM02G37370.1"/>
    </source>
</evidence>
<dbReference type="HOGENOM" id="CLU_161617_0_0_1"/>
<proteinExistence type="predicted"/>
<dbReference type="AlphaFoldDB" id="A0A0D9YZR1"/>
<sequence length="117" mass="12318">MAASIDEASMNSRPKLACLCSPTNHPGSFRCIRHRPIPRAARHLSSSSSSSSSSPPPPPPSSSSPSSGGVASAAARAKGGRSVRAHLLRMISCSNGGRRRRRGDFQPRPSRLRQCAS</sequence>
<reference evidence="2" key="1">
    <citation type="submission" date="2015-04" db="UniProtKB">
        <authorList>
            <consortium name="EnsemblPlants"/>
        </authorList>
    </citation>
    <scope>IDENTIFICATION</scope>
</reference>
<dbReference type="PANTHER" id="PTHR33132">
    <property type="entry name" value="OSJNBB0118P14.9 PROTEIN"/>
    <property type="match status" value="1"/>
</dbReference>
<keyword evidence="3" id="KW-1185">Reference proteome</keyword>
<name>A0A0D9YZR1_9ORYZ</name>
<feature type="region of interest" description="Disordered" evidence="1">
    <location>
        <begin position="37"/>
        <end position="117"/>
    </location>
</feature>
<dbReference type="PANTHER" id="PTHR33132:SF136">
    <property type="entry name" value="OS02G0799600 PROTEIN"/>
    <property type="match status" value="1"/>
</dbReference>
<reference evidence="2" key="2">
    <citation type="submission" date="2018-05" db="EMBL/GenBank/DDBJ databases">
        <title>OgluRS3 (Oryza glumaepatula Reference Sequence Version 3).</title>
        <authorList>
            <person name="Zhang J."/>
            <person name="Kudrna D."/>
            <person name="Lee S."/>
            <person name="Talag J."/>
            <person name="Welchert J."/>
            <person name="Wing R.A."/>
        </authorList>
    </citation>
    <scope>NUCLEOTIDE SEQUENCE [LARGE SCALE GENOMIC DNA]</scope>
</reference>
<dbReference type="EnsemblPlants" id="OGLUM02G37370.1">
    <property type="protein sequence ID" value="OGLUM02G37370.1"/>
    <property type="gene ID" value="OGLUM02G37370"/>
</dbReference>
<protein>
    <submittedName>
        <fullName evidence="2">Uncharacterized protein</fullName>
    </submittedName>
</protein>
<feature type="region of interest" description="Disordered" evidence="1">
    <location>
        <begin position="1"/>
        <end position="25"/>
    </location>
</feature>
<feature type="compositionally biased region" description="Low complexity" evidence="1">
    <location>
        <begin position="63"/>
        <end position="77"/>
    </location>
</feature>
<accession>A0A0D9YZR1</accession>
<dbReference type="eggNOG" id="ENOG502S6MW">
    <property type="taxonomic scope" value="Eukaryota"/>
</dbReference>
<organism evidence="2">
    <name type="scientific">Oryza glumipatula</name>
    <dbReference type="NCBI Taxonomy" id="40148"/>
    <lineage>
        <taxon>Eukaryota</taxon>
        <taxon>Viridiplantae</taxon>
        <taxon>Streptophyta</taxon>
        <taxon>Embryophyta</taxon>
        <taxon>Tracheophyta</taxon>
        <taxon>Spermatophyta</taxon>
        <taxon>Magnoliopsida</taxon>
        <taxon>Liliopsida</taxon>
        <taxon>Poales</taxon>
        <taxon>Poaceae</taxon>
        <taxon>BOP clade</taxon>
        <taxon>Oryzoideae</taxon>
        <taxon>Oryzeae</taxon>
        <taxon>Oryzinae</taxon>
        <taxon>Oryza</taxon>
    </lineage>
</organism>
<dbReference type="Gramene" id="OGLUM02G37370.1">
    <property type="protein sequence ID" value="OGLUM02G37370.1"/>
    <property type="gene ID" value="OGLUM02G37370"/>
</dbReference>
<evidence type="ECO:0000256" key="1">
    <source>
        <dbReference type="SAM" id="MobiDB-lite"/>
    </source>
</evidence>
<feature type="compositionally biased region" description="Basic residues" evidence="1">
    <location>
        <begin position="78"/>
        <end position="87"/>
    </location>
</feature>